<evidence type="ECO:0000256" key="6">
    <source>
        <dbReference type="SAM" id="Phobius"/>
    </source>
</evidence>
<feature type="transmembrane region" description="Helical" evidence="6">
    <location>
        <begin position="115"/>
        <end position="138"/>
    </location>
</feature>
<protein>
    <submittedName>
        <fullName evidence="7">O-antigen/teichoic acid export membrane protein</fullName>
    </submittedName>
</protein>
<feature type="transmembrane region" description="Helical" evidence="6">
    <location>
        <begin position="12"/>
        <end position="30"/>
    </location>
</feature>
<proteinExistence type="predicted"/>
<dbReference type="EMBL" id="JACHOC010000007">
    <property type="protein sequence ID" value="MBB4623741.1"/>
    <property type="molecule type" value="Genomic_DNA"/>
</dbReference>
<feature type="transmembrane region" description="Helical" evidence="6">
    <location>
        <begin position="386"/>
        <end position="406"/>
    </location>
</feature>
<dbReference type="PANTHER" id="PTHR30250">
    <property type="entry name" value="PST FAMILY PREDICTED COLANIC ACID TRANSPORTER"/>
    <property type="match status" value="1"/>
</dbReference>
<dbReference type="RefSeq" id="WP_183671710.1">
    <property type="nucleotide sequence ID" value="NZ_BMPB01000008.1"/>
</dbReference>
<accession>A0ABR6KQP2</accession>
<comment type="subcellular location">
    <subcellularLocation>
        <location evidence="1">Cell membrane</location>
        <topology evidence="1">Multi-pass membrane protein</topology>
    </subcellularLocation>
</comment>
<feature type="transmembrane region" description="Helical" evidence="6">
    <location>
        <begin position="358"/>
        <end position="380"/>
    </location>
</feature>
<dbReference type="Proteomes" id="UP000533637">
    <property type="component" value="Unassembled WGS sequence"/>
</dbReference>
<name>A0ABR6KQP2_9BACT</name>
<keyword evidence="5 6" id="KW-0472">Membrane</keyword>
<evidence type="ECO:0000256" key="2">
    <source>
        <dbReference type="ARBA" id="ARBA00022475"/>
    </source>
</evidence>
<dbReference type="PANTHER" id="PTHR30250:SF11">
    <property type="entry name" value="O-ANTIGEN TRANSPORTER-RELATED"/>
    <property type="match status" value="1"/>
</dbReference>
<keyword evidence="8" id="KW-1185">Reference proteome</keyword>
<comment type="caution">
    <text evidence="7">The sequence shown here is derived from an EMBL/GenBank/DDBJ whole genome shotgun (WGS) entry which is preliminary data.</text>
</comment>
<feature type="transmembrane region" description="Helical" evidence="6">
    <location>
        <begin position="86"/>
        <end position="109"/>
    </location>
</feature>
<keyword evidence="4 6" id="KW-1133">Transmembrane helix</keyword>
<sequence length="414" mass="47335">MLKKIVRDTGLYLLSSLIPMVLLVAINPFLAKNLSPFDYGIIGYLSSFAAIETPLIQFFITRFYLSNYYKIDLEERMRLKTLVVQSLILFSLFMSIIVGGGICFYHYLFNTESNIPLFPLLLFSIGAIWISGLFSFQLAEYRIERKTREYCKYCISSGIFRVITILICVVLLHQGAWGYEFATFVSSFVFFLITFFRLKKYIFKRIDLILLRKLLSFCWPLAIAGCLEFFTNGYSRVLLERVGDTNEYGIYCVGDQFARYINIFTMALYSTFNPDLYESVAKFNKSKLIRVCVILLAAETLVVLFYIILAPFVIDILTAGRYIESAKYSQILSVAQIFVVGFYLVNDITVAAGYSKSVLTTKVIASLLSVLVISSLVRIGSYYGAAYGHIVTFMLFIVTNILCLLFQIKKDRKK</sequence>
<dbReference type="InterPro" id="IPR050833">
    <property type="entry name" value="Poly_Biosynth_Transport"/>
</dbReference>
<reference evidence="7 8" key="1">
    <citation type="submission" date="2020-08" db="EMBL/GenBank/DDBJ databases">
        <title>Genomic Encyclopedia of Type Strains, Phase IV (KMG-IV): sequencing the most valuable type-strain genomes for metagenomic binning, comparative biology and taxonomic classification.</title>
        <authorList>
            <person name="Goeker M."/>
        </authorList>
    </citation>
    <scope>NUCLEOTIDE SEQUENCE [LARGE SCALE GENOMIC DNA]</scope>
    <source>
        <strain evidence="7 8">DSM 102983</strain>
    </source>
</reference>
<gene>
    <name evidence="7" type="ORF">GGQ57_003657</name>
</gene>
<organism evidence="7 8">
    <name type="scientific">Parabacteroides faecis</name>
    <dbReference type="NCBI Taxonomy" id="1217282"/>
    <lineage>
        <taxon>Bacteria</taxon>
        <taxon>Pseudomonadati</taxon>
        <taxon>Bacteroidota</taxon>
        <taxon>Bacteroidia</taxon>
        <taxon>Bacteroidales</taxon>
        <taxon>Tannerellaceae</taxon>
        <taxon>Parabacteroides</taxon>
    </lineage>
</organism>
<feature type="transmembrane region" description="Helical" evidence="6">
    <location>
        <begin position="42"/>
        <end position="65"/>
    </location>
</feature>
<feature type="transmembrane region" description="Helical" evidence="6">
    <location>
        <begin position="328"/>
        <end position="346"/>
    </location>
</feature>
<keyword evidence="2" id="KW-1003">Cell membrane</keyword>
<evidence type="ECO:0000313" key="8">
    <source>
        <dbReference type="Proteomes" id="UP000533637"/>
    </source>
</evidence>
<dbReference type="Pfam" id="PF13440">
    <property type="entry name" value="Polysacc_synt_3"/>
    <property type="match status" value="1"/>
</dbReference>
<feature type="transmembrane region" description="Helical" evidence="6">
    <location>
        <begin position="150"/>
        <end position="172"/>
    </location>
</feature>
<keyword evidence="3 6" id="KW-0812">Transmembrane</keyword>
<evidence type="ECO:0000256" key="1">
    <source>
        <dbReference type="ARBA" id="ARBA00004651"/>
    </source>
</evidence>
<evidence type="ECO:0000313" key="7">
    <source>
        <dbReference type="EMBL" id="MBB4623741.1"/>
    </source>
</evidence>
<feature type="transmembrane region" description="Helical" evidence="6">
    <location>
        <begin position="288"/>
        <end position="308"/>
    </location>
</feature>
<evidence type="ECO:0000256" key="5">
    <source>
        <dbReference type="ARBA" id="ARBA00023136"/>
    </source>
</evidence>
<evidence type="ECO:0000256" key="3">
    <source>
        <dbReference type="ARBA" id="ARBA00022692"/>
    </source>
</evidence>
<feature type="transmembrane region" description="Helical" evidence="6">
    <location>
        <begin position="178"/>
        <end position="198"/>
    </location>
</feature>
<evidence type="ECO:0000256" key="4">
    <source>
        <dbReference type="ARBA" id="ARBA00022989"/>
    </source>
</evidence>